<evidence type="ECO:0000256" key="1">
    <source>
        <dbReference type="SAM" id="MobiDB-lite"/>
    </source>
</evidence>
<reference evidence="3" key="1">
    <citation type="journal article" date="2011" name="Nat. Commun.">
        <title>Effector diversification within compartments of the Leptosphaeria maculans genome affected by Repeat-Induced Point mutations.</title>
        <authorList>
            <person name="Rouxel T."/>
            <person name="Grandaubert J."/>
            <person name="Hane J.K."/>
            <person name="Hoede C."/>
            <person name="van de Wouw A.P."/>
            <person name="Couloux A."/>
            <person name="Dominguez V."/>
            <person name="Anthouard V."/>
            <person name="Bally P."/>
            <person name="Bourras S."/>
            <person name="Cozijnsen A.J."/>
            <person name="Ciuffetti L.M."/>
            <person name="Degrave A."/>
            <person name="Dilmaghani A."/>
            <person name="Duret L."/>
            <person name="Fudal I."/>
            <person name="Goodwin S.B."/>
            <person name="Gout L."/>
            <person name="Glaser N."/>
            <person name="Linglin J."/>
            <person name="Kema G.H.J."/>
            <person name="Lapalu N."/>
            <person name="Lawrence C.B."/>
            <person name="May K."/>
            <person name="Meyer M."/>
            <person name="Ollivier B."/>
            <person name="Poulain J."/>
            <person name="Schoch C.L."/>
            <person name="Simon A."/>
            <person name="Spatafora J.W."/>
            <person name="Stachowiak A."/>
            <person name="Turgeon B.G."/>
            <person name="Tyler B.M."/>
            <person name="Vincent D."/>
            <person name="Weissenbach J."/>
            <person name="Amselem J."/>
            <person name="Quesneville H."/>
            <person name="Oliver R.P."/>
            <person name="Wincker P."/>
            <person name="Balesdent M.-H."/>
            <person name="Howlett B.J."/>
        </authorList>
    </citation>
    <scope>NUCLEOTIDE SEQUENCE [LARGE SCALE GENOMIC DNA]</scope>
    <source>
        <strain evidence="3">JN3 / isolate v23.1.3 / race Av1-4-5-6-7-8</strain>
    </source>
</reference>
<protein>
    <submittedName>
        <fullName evidence="2">Predicted protein</fullName>
    </submittedName>
</protein>
<evidence type="ECO:0000313" key="2">
    <source>
        <dbReference type="EMBL" id="CBX92220.1"/>
    </source>
</evidence>
<keyword evidence="3" id="KW-1185">Reference proteome</keyword>
<dbReference type="VEuPathDB" id="FungiDB:LEMA_uP049260.1"/>
<name>E5R4U7_LEPMJ</name>
<dbReference type="HOGENOM" id="CLU_2886232_0_0_1"/>
<dbReference type="AlphaFoldDB" id="E5R4U7"/>
<organism evidence="3">
    <name type="scientific">Leptosphaeria maculans (strain JN3 / isolate v23.1.3 / race Av1-4-5-6-7-8)</name>
    <name type="common">Blackleg fungus</name>
    <name type="synonym">Phoma lingam</name>
    <dbReference type="NCBI Taxonomy" id="985895"/>
    <lineage>
        <taxon>Eukaryota</taxon>
        <taxon>Fungi</taxon>
        <taxon>Dikarya</taxon>
        <taxon>Ascomycota</taxon>
        <taxon>Pezizomycotina</taxon>
        <taxon>Dothideomycetes</taxon>
        <taxon>Pleosporomycetidae</taxon>
        <taxon>Pleosporales</taxon>
        <taxon>Pleosporineae</taxon>
        <taxon>Leptosphaeriaceae</taxon>
        <taxon>Plenodomus</taxon>
        <taxon>Plenodomus lingam/Leptosphaeria maculans species complex</taxon>
    </lineage>
</organism>
<feature type="region of interest" description="Disordered" evidence="1">
    <location>
        <begin position="40"/>
        <end position="63"/>
    </location>
</feature>
<dbReference type="InParanoid" id="E5R4U7"/>
<dbReference type="Proteomes" id="UP000002668">
    <property type="component" value="Genome"/>
</dbReference>
<accession>E5R4U7</accession>
<proteinExistence type="predicted"/>
<sequence>MSPESWNSCFHRRAGIRHPPWPNSLYRRLAMSRLEQTGDESLACSCSDARPTLTPAPGNGECQ</sequence>
<dbReference type="EMBL" id="FP929083">
    <property type="protein sequence ID" value="CBX92220.1"/>
    <property type="molecule type" value="Genomic_DNA"/>
</dbReference>
<gene>
    <name evidence="2" type="ORF">LEMA_uP049260.1</name>
</gene>
<evidence type="ECO:0000313" key="3">
    <source>
        <dbReference type="Proteomes" id="UP000002668"/>
    </source>
</evidence>